<accession>X1JU14</accession>
<evidence type="ECO:0000313" key="2">
    <source>
        <dbReference type="EMBL" id="GAH81764.1"/>
    </source>
</evidence>
<feature type="compositionally biased region" description="Basic and acidic residues" evidence="1">
    <location>
        <begin position="183"/>
        <end position="198"/>
    </location>
</feature>
<comment type="caution">
    <text evidence="2">The sequence shown here is derived from an EMBL/GenBank/DDBJ whole genome shotgun (WGS) entry which is preliminary data.</text>
</comment>
<evidence type="ECO:0000256" key="1">
    <source>
        <dbReference type="SAM" id="MobiDB-lite"/>
    </source>
</evidence>
<protein>
    <submittedName>
        <fullName evidence="2">Uncharacterized protein</fullName>
    </submittedName>
</protein>
<feature type="non-terminal residue" evidence="2">
    <location>
        <position position="1"/>
    </location>
</feature>
<sequence>EIALTDLNGIIEDRLDELKYLETTNYFSHRKKPTGSNPKKRYQRCFKKRLYLVEFIMRRYLTIANWNRKSIYSRKRINWKQMCLEWNEAHPNDHMSPEVLKVRYYRAIAEEAIQREYIERSFIRVPMNVGAEVYDFVKITDSEGNERIGNIGSIRRHFGGGEFAMDIRLLGDELSSEISSPEKNQKEANHERTHTSEE</sequence>
<name>X1JU14_9ZZZZ</name>
<dbReference type="EMBL" id="BARU01036858">
    <property type="protein sequence ID" value="GAH81764.1"/>
    <property type="molecule type" value="Genomic_DNA"/>
</dbReference>
<feature type="region of interest" description="Disordered" evidence="1">
    <location>
        <begin position="175"/>
        <end position="198"/>
    </location>
</feature>
<reference evidence="2" key="1">
    <citation type="journal article" date="2014" name="Front. Microbiol.">
        <title>High frequency of phylogenetically diverse reductive dehalogenase-homologous genes in deep subseafloor sedimentary metagenomes.</title>
        <authorList>
            <person name="Kawai M."/>
            <person name="Futagami T."/>
            <person name="Toyoda A."/>
            <person name="Takaki Y."/>
            <person name="Nishi S."/>
            <person name="Hori S."/>
            <person name="Arai W."/>
            <person name="Tsubouchi T."/>
            <person name="Morono Y."/>
            <person name="Uchiyama I."/>
            <person name="Ito T."/>
            <person name="Fujiyama A."/>
            <person name="Inagaki F."/>
            <person name="Takami H."/>
        </authorList>
    </citation>
    <scope>NUCLEOTIDE SEQUENCE</scope>
    <source>
        <strain evidence="2">Expedition CK06-06</strain>
    </source>
</reference>
<organism evidence="2">
    <name type="scientific">marine sediment metagenome</name>
    <dbReference type="NCBI Taxonomy" id="412755"/>
    <lineage>
        <taxon>unclassified sequences</taxon>
        <taxon>metagenomes</taxon>
        <taxon>ecological metagenomes</taxon>
    </lineage>
</organism>
<dbReference type="AlphaFoldDB" id="X1JU14"/>
<proteinExistence type="predicted"/>
<gene>
    <name evidence="2" type="ORF">S03H2_57502</name>
</gene>